<name>A4S0L0_OSTLU</name>
<dbReference type="PANTHER" id="PTHR35509">
    <property type="entry name" value="DOMAIN PROTEIN, PUTATIVE (DUF1995)-RELATED"/>
    <property type="match status" value="1"/>
</dbReference>
<gene>
    <name evidence="3" type="ORF">OSTLU_24848</name>
</gene>
<protein>
    <recommendedName>
        <fullName evidence="2">DUF1995 domain-containing protein</fullName>
    </recommendedName>
</protein>
<evidence type="ECO:0000313" key="4">
    <source>
        <dbReference type="Proteomes" id="UP000001568"/>
    </source>
</evidence>
<dbReference type="InterPro" id="IPR018962">
    <property type="entry name" value="DUF1995"/>
</dbReference>
<organism evidence="3 4">
    <name type="scientific">Ostreococcus lucimarinus (strain CCE9901)</name>
    <dbReference type="NCBI Taxonomy" id="436017"/>
    <lineage>
        <taxon>Eukaryota</taxon>
        <taxon>Viridiplantae</taxon>
        <taxon>Chlorophyta</taxon>
        <taxon>Mamiellophyceae</taxon>
        <taxon>Mamiellales</taxon>
        <taxon>Bathycoccaceae</taxon>
        <taxon>Ostreococcus</taxon>
    </lineage>
</organism>
<evidence type="ECO:0000313" key="3">
    <source>
        <dbReference type="EMBL" id="ABO97290.1"/>
    </source>
</evidence>
<feature type="region of interest" description="Disordered" evidence="1">
    <location>
        <begin position="1"/>
        <end position="59"/>
    </location>
</feature>
<keyword evidence="4" id="KW-1185">Reference proteome</keyword>
<dbReference type="InterPro" id="IPR053021">
    <property type="entry name" value="Chloroplast_ADK"/>
</dbReference>
<dbReference type="STRING" id="436017.A4S0L0"/>
<dbReference type="eggNOG" id="ENOG502QRI3">
    <property type="taxonomic scope" value="Eukaryota"/>
</dbReference>
<feature type="domain" description="DUF1995" evidence="2">
    <location>
        <begin position="74"/>
        <end position="296"/>
    </location>
</feature>
<evidence type="ECO:0000259" key="2">
    <source>
        <dbReference type="Pfam" id="PF09353"/>
    </source>
</evidence>
<evidence type="ECO:0000256" key="1">
    <source>
        <dbReference type="SAM" id="MobiDB-lite"/>
    </source>
</evidence>
<dbReference type="Gramene" id="ABO97290">
    <property type="protein sequence ID" value="ABO97290"/>
    <property type="gene ID" value="OSTLU_24848"/>
</dbReference>
<sequence length="337" mass="36375">MISSATTTTTRCATLTKASHRATPGTRSRRGAAATTRTKAQKFARLSTSSGDDDDRSLAPVAAAPAPREDEVLPDNLFDAVGQAAKATRDAMQRGVAGSIVELLIPELWDPMSGNVMSESGDQLKVWEISREFLSKLSASGATGVKAVFPDAGAAAMLRARWGDDVAFEVASVDDRNLVTDDFEGVLVFAAPDPMSLEKVQKATGRANELGYPVVLLNPRLASGDAGVGLNVRRMRDNFLGKMTVTYSLRPLPWCNGSLYKSYPSAWKLFLEDPEEPGRFKLIDEYAQRPAGEELDDIVDAALRPVGEDGEATEKTAAEKVLGMMREMQRFAKSLSN</sequence>
<dbReference type="HOGENOM" id="CLU_063548_1_0_1"/>
<dbReference type="EMBL" id="CP000587">
    <property type="protein sequence ID" value="ABO97290.1"/>
    <property type="molecule type" value="Genomic_DNA"/>
</dbReference>
<dbReference type="GeneID" id="5002783"/>
<accession>A4S0L0</accession>
<dbReference type="RefSeq" id="XP_001418997.1">
    <property type="nucleotide sequence ID" value="XM_001418960.1"/>
</dbReference>
<dbReference type="Proteomes" id="UP000001568">
    <property type="component" value="Chromosome 7"/>
</dbReference>
<reference evidence="3 4" key="1">
    <citation type="journal article" date="2007" name="Proc. Natl. Acad. Sci. U.S.A.">
        <title>The tiny eukaryote Ostreococcus provides genomic insights into the paradox of plankton speciation.</title>
        <authorList>
            <person name="Palenik B."/>
            <person name="Grimwood J."/>
            <person name="Aerts A."/>
            <person name="Rouze P."/>
            <person name="Salamov A."/>
            <person name="Putnam N."/>
            <person name="Dupont C."/>
            <person name="Jorgensen R."/>
            <person name="Derelle E."/>
            <person name="Rombauts S."/>
            <person name="Zhou K."/>
            <person name="Otillar R."/>
            <person name="Merchant S.S."/>
            <person name="Podell S."/>
            <person name="Gaasterland T."/>
            <person name="Napoli C."/>
            <person name="Gendler K."/>
            <person name="Manuell A."/>
            <person name="Tai V."/>
            <person name="Vallon O."/>
            <person name="Piganeau G."/>
            <person name="Jancek S."/>
            <person name="Heijde M."/>
            <person name="Jabbari K."/>
            <person name="Bowler C."/>
            <person name="Lohr M."/>
            <person name="Robbens S."/>
            <person name="Werner G."/>
            <person name="Dubchak I."/>
            <person name="Pazour G.J."/>
            <person name="Ren Q."/>
            <person name="Paulsen I."/>
            <person name="Delwiche C."/>
            <person name="Schmutz J."/>
            <person name="Rokhsar D."/>
            <person name="Van de Peer Y."/>
            <person name="Moreau H."/>
            <person name="Grigoriev I.V."/>
        </authorList>
    </citation>
    <scope>NUCLEOTIDE SEQUENCE [LARGE SCALE GENOMIC DNA]</scope>
    <source>
        <strain evidence="3 4">CCE9901</strain>
    </source>
</reference>
<dbReference type="KEGG" id="olu:OSTLU_24848"/>
<feature type="compositionally biased region" description="Low complexity" evidence="1">
    <location>
        <begin position="1"/>
        <end position="38"/>
    </location>
</feature>
<dbReference type="OrthoDB" id="5696at2759"/>
<dbReference type="Pfam" id="PF09353">
    <property type="entry name" value="DUF1995"/>
    <property type="match status" value="1"/>
</dbReference>
<proteinExistence type="predicted"/>
<dbReference type="AlphaFoldDB" id="A4S0L0"/>
<dbReference type="PANTHER" id="PTHR35509:SF1">
    <property type="entry name" value="DOMAIN PROTEIN, PUTATIVE (DUF1995)-RELATED"/>
    <property type="match status" value="1"/>
</dbReference>
<dbReference type="OMA" id="PELKFMP"/>